<dbReference type="eggNOG" id="ENOG502S0GY">
    <property type="taxonomic scope" value="Eukaryota"/>
</dbReference>
<reference evidence="1 2" key="1">
    <citation type="journal article" date="2013" name="PLoS ONE">
        <title>Genomic and secretomic analyses reveal unique features of the lignocellulolytic enzyme system of Penicillium decumbens.</title>
        <authorList>
            <person name="Liu G."/>
            <person name="Zhang L."/>
            <person name="Wei X."/>
            <person name="Zou G."/>
            <person name="Qin Y."/>
            <person name="Ma L."/>
            <person name="Li J."/>
            <person name="Zheng H."/>
            <person name="Wang S."/>
            <person name="Wang C."/>
            <person name="Xun L."/>
            <person name="Zhao G.-P."/>
            <person name="Zhou Z."/>
            <person name="Qu Y."/>
        </authorList>
    </citation>
    <scope>NUCLEOTIDE SEQUENCE [LARGE SCALE GENOMIC DNA]</scope>
    <source>
        <strain evidence="2">114-2 / CGMCC 5302</strain>
    </source>
</reference>
<organism evidence="1 2">
    <name type="scientific">Penicillium oxalicum (strain 114-2 / CGMCC 5302)</name>
    <name type="common">Penicillium decumbens</name>
    <dbReference type="NCBI Taxonomy" id="933388"/>
    <lineage>
        <taxon>Eukaryota</taxon>
        <taxon>Fungi</taxon>
        <taxon>Dikarya</taxon>
        <taxon>Ascomycota</taxon>
        <taxon>Pezizomycotina</taxon>
        <taxon>Eurotiomycetes</taxon>
        <taxon>Eurotiomycetidae</taxon>
        <taxon>Eurotiales</taxon>
        <taxon>Aspergillaceae</taxon>
        <taxon>Penicillium</taxon>
    </lineage>
</organism>
<dbReference type="PANTHER" id="PTHR36124:SF6">
    <property type="entry name" value="ER-BOUND OXYGENASE MPAB_MPAB'_RUBBER OXYGENASE CATALYTIC DOMAIN-CONTAINING PROTEIN"/>
    <property type="match status" value="1"/>
</dbReference>
<name>S7Z5E6_PENO1</name>
<dbReference type="PANTHER" id="PTHR36124">
    <property type="match status" value="1"/>
</dbReference>
<dbReference type="HOGENOM" id="CLU_039076_0_0_1"/>
<sequence>MDKSSSILSLAAQHPFVKAILDAAPRQWLPYAVAVAIGYPMLTRSLRYRRVKELHRKYPYKTRDDMAKMTDDDAFEIQKVVAQLEFPTIFVKALQFALFRTYGIPTISHLLVQTSQFTNPATSLKRYTDTSTLVSEFVGNCPTSQRAYTSFARTRFLHAGYRASGRILDDDMLYTLALFALEPIKFINRFEWRQLTDLERCAIGTFWKSAGDALDISYEKLPSGATGFRDGIQWLDELEAWSEAYEAVHMVPDIKNRETADQTTAILLYVLPKVFHPMGLQAVSFMMDDRLRKAMLYDPPSPYVSAVMSSILSIRKWVLRYLCLPRPYALRYTPFTEEPDENNRFFLTQWEAAPYYVKPTLWNRWGPTALWTRLMGLPVPGDEGEKYYPRGYQLEDVGPKYFEGKGRKSLEVIMEEYKGYRTGKCPFH</sequence>
<proteinExistence type="predicted"/>
<dbReference type="PhylomeDB" id="S7Z5E6"/>
<dbReference type="GO" id="GO:0016491">
    <property type="term" value="F:oxidoreductase activity"/>
    <property type="evidence" value="ECO:0007669"/>
    <property type="project" value="InterPro"/>
</dbReference>
<accession>S7Z5E6</accession>
<evidence type="ECO:0000313" key="1">
    <source>
        <dbReference type="EMBL" id="EPS25740.1"/>
    </source>
</evidence>
<dbReference type="InterPro" id="IPR046366">
    <property type="entry name" value="MPAB"/>
</dbReference>
<dbReference type="EMBL" id="KB644408">
    <property type="protein sequence ID" value="EPS25740.1"/>
    <property type="molecule type" value="Genomic_DNA"/>
</dbReference>
<evidence type="ECO:0000313" key="2">
    <source>
        <dbReference type="Proteomes" id="UP000019376"/>
    </source>
</evidence>
<keyword evidence="2" id="KW-1185">Reference proteome</keyword>
<dbReference type="STRING" id="933388.S7Z5E6"/>
<dbReference type="AlphaFoldDB" id="S7Z5E6"/>
<dbReference type="OrthoDB" id="545169at2759"/>
<dbReference type="Proteomes" id="UP000019376">
    <property type="component" value="Unassembled WGS sequence"/>
</dbReference>
<gene>
    <name evidence="1" type="ORF">PDE_00676</name>
</gene>
<protein>
    <submittedName>
        <fullName evidence="1">Uncharacterized protein</fullName>
    </submittedName>
</protein>